<dbReference type="AlphaFoldDB" id="F2TZH3"/>
<evidence type="ECO:0000256" key="9">
    <source>
        <dbReference type="ARBA" id="ARBA00023136"/>
    </source>
</evidence>
<evidence type="ECO:0000256" key="7">
    <source>
        <dbReference type="ARBA" id="ARBA00022989"/>
    </source>
</evidence>
<proteinExistence type="inferred from homology"/>
<evidence type="ECO:0000313" key="11">
    <source>
        <dbReference type="EMBL" id="EGD78997.1"/>
    </source>
</evidence>
<dbReference type="eggNOG" id="KOG3469">
    <property type="taxonomic scope" value="Eukaryota"/>
</dbReference>
<dbReference type="GO" id="GO:0006123">
    <property type="term" value="P:mitochondrial electron transport, cytochrome c to oxygen"/>
    <property type="evidence" value="ECO:0007669"/>
    <property type="project" value="TreeGrafter"/>
</dbReference>
<dbReference type="GO" id="GO:0005743">
    <property type="term" value="C:mitochondrial inner membrane"/>
    <property type="evidence" value="ECO:0007669"/>
    <property type="project" value="UniProtKB-SubCell"/>
</dbReference>
<dbReference type="KEGG" id="sre:PTSG_01968"/>
<keyword evidence="4" id="KW-0812">Transmembrane</keyword>
<dbReference type="PANTHER" id="PTHR11504">
    <property type="entry name" value="CYTOCHROME C OXIDASE POLYPEPTIDE VIA"/>
    <property type="match status" value="1"/>
</dbReference>
<accession>F2TZH3</accession>
<dbReference type="PANTHER" id="PTHR11504:SF0">
    <property type="entry name" value="CYTOCHROME C OXIDASE SUBUNIT"/>
    <property type="match status" value="1"/>
</dbReference>
<dbReference type="STRING" id="946362.F2TZH3"/>
<evidence type="ECO:0000256" key="3">
    <source>
        <dbReference type="ARBA" id="ARBA00005553"/>
    </source>
</evidence>
<dbReference type="SUPFAM" id="SSF81411">
    <property type="entry name" value="Mitochondrial cytochrome c oxidase subunit VIa"/>
    <property type="match status" value="1"/>
</dbReference>
<dbReference type="Gene3D" id="4.10.95.10">
    <property type="entry name" value="Cytochrome c oxidase, subunit VIa"/>
    <property type="match status" value="1"/>
</dbReference>
<evidence type="ECO:0000256" key="6">
    <source>
        <dbReference type="ARBA" id="ARBA00022946"/>
    </source>
</evidence>
<evidence type="ECO:0000256" key="10">
    <source>
        <dbReference type="RuleBase" id="RU004396"/>
    </source>
</evidence>
<evidence type="ECO:0000256" key="2">
    <source>
        <dbReference type="ARBA" id="ARBA00004673"/>
    </source>
</evidence>
<dbReference type="OMA" id="WICKSRN"/>
<dbReference type="InterPro" id="IPR036418">
    <property type="entry name" value="Cyt_c_oxidase_su6a_sf"/>
</dbReference>
<comment type="similarity">
    <text evidence="3 10">Belongs to the cytochrome c oxidase subunit 6A family.</text>
</comment>
<keyword evidence="5" id="KW-0999">Mitochondrion inner membrane</keyword>
<protein>
    <submittedName>
        <fullName evidence="11">Cytochrome c oxidase polypeptide VIa</fullName>
    </submittedName>
</protein>
<dbReference type="Pfam" id="PF02046">
    <property type="entry name" value="COX6A"/>
    <property type="match status" value="1"/>
</dbReference>
<dbReference type="RefSeq" id="XP_004997953.1">
    <property type="nucleotide sequence ID" value="XM_004997896.1"/>
</dbReference>
<evidence type="ECO:0000313" key="12">
    <source>
        <dbReference type="Proteomes" id="UP000007799"/>
    </source>
</evidence>
<comment type="subcellular location">
    <subcellularLocation>
        <location evidence="1">Mitochondrion inner membrane</location>
        <topology evidence="1">Single-pass membrane protein</topology>
    </subcellularLocation>
</comment>
<evidence type="ECO:0000256" key="1">
    <source>
        <dbReference type="ARBA" id="ARBA00004434"/>
    </source>
</evidence>
<evidence type="ECO:0000256" key="4">
    <source>
        <dbReference type="ARBA" id="ARBA00022692"/>
    </source>
</evidence>
<dbReference type="FunCoup" id="F2TZH3">
    <property type="interactions" value="978"/>
</dbReference>
<keyword evidence="6" id="KW-0809">Transit peptide</keyword>
<sequence>MQAIPIFLLRAVIDPHRSASIHLLRPSLSFPPNESTNPAMMRGFQAMRRAASAAHRTQTRSASSLGPSLAEQEEVFDHAKKTLGTYRNISLFVAIPACLLIGFKSFVLAEHEHAPEFVEYDHLRKRAKKFPWGDGNHSLFHNAHMNALPDGYEAEHH</sequence>
<dbReference type="InterPro" id="IPR001349">
    <property type="entry name" value="Cyt_c_oxidase_su6a"/>
</dbReference>
<dbReference type="GO" id="GO:0030234">
    <property type="term" value="F:enzyme regulator activity"/>
    <property type="evidence" value="ECO:0007669"/>
    <property type="project" value="TreeGrafter"/>
</dbReference>
<name>F2TZH3_SALR5</name>
<keyword evidence="8" id="KW-0496">Mitochondrion</keyword>
<keyword evidence="7" id="KW-1133">Transmembrane helix</keyword>
<keyword evidence="9" id="KW-0472">Membrane</keyword>
<dbReference type="InParanoid" id="F2TZH3"/>
<gene>
    <name evidence="11" type="ORF">PTSG_01968</name>
</gene>
<dbReference type="EMBL" id="GL832957">
    <property type="protein sequence ID" value="EGD78997.1"/>
    <property type="molecule type" value="Genomic_DNA"/>
</dbReference>
<evidence type="ECO:0000256" key="8">
    <source>
        <dbReference type="ARBA" id="ARBA00023128"/>
    </source>
</evidence>
<reference evidence="11" key="1">
    <citation type="submission" date="2009-08" db="EMBL/GenBank/DDBJ databases">
        <title>Annotation of Salpingoeca rosetta.</title>
        <authorList>
            <consortium name="The Broad Institute Genome Sequencing Platform"/>
            <person name="Russ C."/>
            <person name="Cuomo C."/>
            <person name="Burger G."/>
            <person name="Gray M.W."/>
            <person name="Holland P.W.H."/>
            <person name="King N."/>
            <person name="Lang F.B.F."/>
            <person name="Roger A.J."/>
            <person name="Ruiz-Trillo I."/>
            <person name="Young S.K."/>
            <person name="Zeng Q."/>
            <person name="Gargeya S."/>
            <person name="Alvarado L."/>
            <person name="Berlin A."/>
            <person name="Chapman S.B."/>
            <person name="Chen Z."/>
            <person name="Freedman E."/>
            <person name="Gellesch M."/>
            <person name="Goldberg J."/>
            <person name="Griggs A."/>
            <person name="Gujja S."/>
            <person name="Heilman E."/>
            <person name="Heiman D."/>
            <person name="Howarth C."/>
            <person name="Mehta T."/>
            <person name="Neiman D."/>
            <person name="Pearson M."/>
            <person name="Roberts A."/>
            <person name="Saif S."/>
            <person name="Shea T."/>
            <person name="Shenoy N."/>
            <person name="Sisk P."/>
            <person name="Stolte C."/>
            <person name="Sykes S."/>
            <person name="White J."/>
            <person name="Yandava C."/>
            <person name="Haas B."/>
            <person name="Nusbaum C."/>
            <person name="Birren B."/>
        </authorList>
    </citation>
    <scope>NUCLEOTIDE SEQUENCE [LARGE SCALE GENOMIC DNA]</scope>
    <source>
        <strain evidence="11">ATCC 50818</strain>
    </source>
</reference>
<dbReference type="Proteomes" id="UP000007799">
    <property type="component" value="Unassembled WGS sequence"/>
</dbReference>
<dbReference type="OrthoDB" id="5947505at2759"/>
<evidence type="ECO:0000256" key="5">
    <source>
        <dbReference type="ARBA" id="ARBA00022792"/>
    </source>
</evidence>
<dbReference type="FunFam" id="4.10.95.10:FF:000001">
    <property type="entry name" value="Cytochrome c oxidase subunit 6A, mitochondrial"/>
    <property type="match status" value="1"/>
</dbReference>
<comment type="pathway">
    <text evidence="2">Energy metabolism; oxidative phosphorylation.</text>
</comment>
<organism evidence="12">
    <name type="scientific">Salpingoeca rosetta (strain ATCC 50818 / BSB-021)</name>
    <dbReference type="NCBI Taxonomy" id="946362"/>
    <lineage>
        <taxon>Eukaryota</taxon>
        <taxon>Choanoflagellata</taxon>
        <taxon>Craspedida</taxon>
        <taxon>Salpingoecidae</taxon>
        <taxon>Salpingoeca</taxon>
    </lineage>
</organism>
<keyword evidence="12" id="KW-1185">Reference proteome</keyword>
<dbReference type="GeneID" id="16078549"/>